<accession>A0A3P6AVP7</accession>
<name>A0A3P6AVP7_BRACM</name>
<dbReference type="PANTHER" id="PTHR33116">
    <property type="entry name" value="REVERSE TRANSCRIPTASE ZINC-BINDING DOMAIN-CONTAINING PROTEIN-RELATED-RELATED"/>
    <property type="match status" value="1"/>
</dbReference>
<organism evidence="1">
    <name type="scientific">Brassica campestris</name>
    <name type="common">Field mustard</name>
    <dbReference type="NCBI Taxonomy" id="3711"/>
    <lineage>
        <taxon>Eukaryota</taxon>
        <taxon>Viridiplantae</taxon>
        <taxon>Streptophyta</taxon>
        <taxon>Embryophyta</taxon>
        <taxon>Tracheophyta</taxon>
        <taxon>Spermatophyta</taxon>
        <taxon>Magnoliopsida</taxon>
        <taxon>eudicotyledons</taxon>
        <taxon>Gunneridae</taxon>
        <taxon>Pentapetalae</taxon>
        <taxon>rosids</taxon>
        <taxon>malvids</taxon>
        <taxon>Brassicales</taxon>
        <taxon>Brassicaceae</taxon>
        <taxon>Brassiceae</taxon>
        <taxon>Brassica</taxon>
    </lineage>
</organism>
<protein>
    <recommendedName>
        <fullName evidence="2">Reverse transcriptase zinc-binding domain-containing protein</fullName>
    </recommendedName>
</protein>
<dbReference type="AlphaFoldDB" id="A0A3P6AVP7"/>
<evidence type="ECO:0008006" key="2">
    <source>
        <dbReference type="Google" id="ProtNLM"/>
    </source>
</evidence>
<reference evidence="1" key="1">
    <citation type="submission" date="2018-11" db="EMBL/GenBank/DDBJ databases">
        <authorList>
            <consortium name="Genoscope - CEA"/>
            <person name="William W."/>
        </authorList>
    </citation>
    <scope>NUCLEOTIDE SEQUENCE</scope>
</reference>
<proteinExistence type="predicted"/>
<gene>
    <name evidence="1" type="ORF">BRAA02T07472Z</name>
</gene>
<dbReference type="EMBL" id="LR031573">
    <property type="protein sequence ID" value="VDC89740.1"/>
    <property type="molecule type" value="Genomic_DNA"/>
</dbReference>
<evidence type="ECO:0000313" key="1">
    <source>
        <dbReference type="EMBL" id="VDC89740.1"/>
    </source>
</evidence>
<dbReference type="PANTHER" id="PTHR33116:SF86">
    <property type="entry name" value="REVERSE TRANSCRIPTASE DOMAIN-CONTAINING PROTEIN"/>
    <property type="match status" value="1"/>
</dbReference>
<sequence length="186" mass="21630">MFFVRTSKECSAELNRILKRYETASGQSINTDKSSFTFSRRMPRSQKMVVHDTLSIQKEGETGKYLGLPEHFGRSKCDLLSSIVDRIRQKARGWSNRFLSTAWKMAMLKSVLSAVPSHAPISLCQRIQSVLTRFLWDDRMDSKKMMWIAWKKLNRPNEQGGLDFIDIQSFNEAFLAKLSWRFINKP</sequence>